<evidence type="ECO:0000259" key="6">
    <source>
        <dbReference type="Pfam" id="PF03151"/>
    </source>
</evidence>
<feature type="transmembrane region" description="Helical" evidence="5">
    <location>
        <begin position="245"/>
        <end position="265"/>
    </location>
</feature>
<feature type="domain" description="Sugar phosphate transporter" evidence="6">
    <location>
        <begin position="21"/>
        <end position="316"/>
    </location>
</feature>
<proteinExistence type="predicted"/>
<keyword evidence="2 5" id="KW-0812">Transmembrane</keyword>
<keyword evidence="8" id="KW-1185">Reference proteome</keyword>
<feature type="transmembrane region" description="Helical" evidence="5">
    <location>
        <begin position="159"/>
        <end position="180"/>
    </location>
</feature>
<feature type="transmembrane region" description="Helical" evidence="5">
    <location>
        <begin position="12"/>
        <end position="34"/>
    </location>
</feature>
<evidence type="ECO:0000313" key="7">
    <source>
        <dbReference type="EMBL" id="KAJ7031957.1"/>
    </source>
</evidence>
<evidence type="ECO:0000256" key="3">
    <source>
        <dbReference type="ARBA" id="ARBA00022989"/>
    </source>
</evidence>
<dbReference type="InterPro" id="IPR050186">
    <property type="entry name" value="TPT_transporter"/>
</dbReference>
<evidence type="ECO:0000256" key="2">
    <source>
        <dbReference type="ARBA" id="ARBA00022692"/>
    </source>
</evidence>
<dbReference type="InterPro" id="IPR037185">
    <property type="entry name" value="EmrE-like"/>
</dbReference>
<evidence type="ECO:0000256" key="5">
    <source>
        <dbReference type="SAM" id="Phobius"/>
    </source>
</evidence>
<evidence type="ECO:0000313" key="8">
    <source>
        <dbReference type="Proteomes" id="UP001218188"/>
    </source>
</evidence>
<keyword evidence="4 5" id="KW-0472">Membrane</keyword>
<evidence type="ECO:0000256" key="1">
    <source>
        <dbReference type="ARBA" id="ARBA00004141"/>
    </source>
</evidence>
<dbReference type="EMBL" id="JARJCM010000077">
    <property type="protein sequence ID" value="KAJ7031957.1"/>
    <property type="molecule type" value="Genomic_DNA"/>
</dbReference>
<sequence length="349" mass="36639">MVASNAPPEKPASEALVAGVVLFYIVAALSMIVANKWVLDATEAPLFFLLMQLVIAVILFGVSDLFGLFSTRLTLDLKICKGLVSVVALNVIGLAFSNYTLKYVDASFYQVARGLVLPFTVGTSFVMLGTRPSTRSYLSCAIVTAGFFCGVFLDSVPLSAMGIGFGVISSAITALASVVIKQSLAVVDGSTILLSWYANLLSAIVLAPIVLLAGEGPAVLALLSGSPSAKTIAAAVDAPSELKTFLWGSLITGALGFLMSIANLLSIKVTSPITHMISSAVRGVASSFLGVWFFHDVISGGRAASITVVLGGSIYYTWVKHQETEAARAYERVPMDDLEQGPDAPKETE</sequence>
<reference evidence="7" key="1">
    <citation type="submission" date="2023-03" db="EMBL/GenBank/DDBJ databases">
        <title>Massive genome expansion in bonnet fungi (Mycena s.s.) driven by repeated elements and novel gene families across ecological guilds.</title>
        <authorList>
            <consortium name="Lawrence Berkeley National Laboratory"/>
            <person name="Harder C.B."/>
            <person name="Miyauchi S."/>
            <person name="Viragh M."/>
            <person name="Kuo A."/>
            <person name="Thoen E."/>
            <person name="Andreopoulos B."/>
            <person name="Lu D."/>
            <person name="Skrede I."/>
            <person name="Drula E."/>
            <person name="Henrissat B."/>
            <person name="Morin E."/>
            <person name="Kohler A."/>
            <person name="Barry K."/>
            <person name="LaButti K."/>
            <person name="Morin E."/>
            <person name="Salamov A."/>
            <person name="Lipzen A."/>
            <person name="Mereny Z."/>
            <person name="Hegedus B."/>
            <person name="Baldrian P."/>
            <person name="Stursova M."/>
            <person name="Weitz H."/>
            <person name="Taylor A."/>
            <person name="Grigoriev I.V."/>
            <person name="Nagy L.G."/>
            <person name="Martin F."/>
            <person name="Kauserud H."/>
        </authorList>
    </citation>
    <scope>NUCLEOTIDE SEQUENCE</scope>
    <source>
        <strain evidence="7">CBHHK200</strain>
    </source>
</reference>
<name>A0AAD6X0E0_9AGAR</name>
<dbReference type="InterPro" id="IPR004853">
    <property type="entry name" value="Sugar_P_trans_dom"/>
</dbReference>
<dbReference type="PANTHER" id="PTHR11132">
    <property type="entry name" value="SOLUTE CARRIER FAMILY 35"/>
    <property type="match status" value="1"/>
</dbReference>
<comment type="subcellular location">
    <subcellularLocation>
        <location evidence="1">Membrane</location>
        <topology evidence="1">Multi-pass membrane protein</topology>
    </subcellularLocation>
</comment>
<feature type="transmembrane region" description="Helical" evidence="5">
    <location>
        <begin position="107"/>
        <end position="129"/>
    </location>
</feature>
<dbReference type="AlphaFoldDB" id="A0AAD6X0E0"/>
<protein>
    <recommendedName>
        <fullName evidence="6">Sugar phosphate transporter domain-containing protein</fullName>
    </recommendedName>
</protein>
<feature type="transmembrane region" description="Helical" evidence="5">
    <location>
        <begin position="136"/>
        <end position="153"/>
    </location>
</feature>
<feature type="transmembrane region" description="Helical" evidence="5">
    <location>
        <begin position="82"/>
        <end position="101"/>
    </location>
</feature>
<keyword evidence="3 5" id="KW-1133">Transmembrane helix</keyword>
<dbReference type="Proteomes" id="UP001218188">
    <property type="component" value="Unassembled WGS sequence"/>
</dbReference>
<feature type="transmembrane region" description="Helical" evidence="5">
    <location>
        <begin position="46"/>
        <end position="70"/>
    </location>
</feature>
<feature type="transmembrane region" description="Helical" evidence="5">
    <location>
        <begin position="192"/>
        <end position="214"/>
    </location>
</feature>
<dbReference type="Pfam" id="PF03151">
    <property type="entry name" value="TPT"/>
    <property type="match status" value="1"/>
</dbReference>
<dbReference type="SUPFAM" id="SSF103481">
    <property type="entry name" value="Multidrug resistance efflux transporter EmrE"/>
    <property type="match status" value="1"/>
</dbReference>
<gene>
    <name evidence="7" type="ORF">C8F04DRAFT_1108723</name>
</gene>
<comment type="caution">
    <text evidence="7">The sequence shown here is derived from an EMBL/GenBank/DDBJ whole genome shotgun (WGS) entry which is preliminary data.</text>
</comment>
<dbReference type="GO" id="GO:0016020">
    <property type="term" value="C:membrane"/>
    <property type="evidence" value="ECO:0007669"/>
    <property type="project" value="UniProtKB-SubCell"/>
</dbReference>
<evidence type="ECO:0000256" key="4">
    <source>
        <dbReference type="ARBA" id="ARBA00023136"/>
    </source>
</evidence>
<accession>A0AAD6X0E0</accession>
<organism evidence="7 8">
    <name type="scientific">Mycena alexandri</name>
    <dbReference type="NCBI Taxonomy" id="1745969"/>
    <lineage>
        <taxon>Eukaryota</taxon>
        <taxon>Fungi</taxon>
        <taxon>Dikarya</taxon>
        <taxon>Basidiomycota</taxon>
        <taxon>Agaricomycotina</taxon>
        <taxon>Agaricomycetes</taxon>
        <taxon>Agaricomycetidae</taxon>
        <taxon>Agaricales</taxon>
        <taxon>Marasmiineae</taxon>
        <taxon>Mycenaceae</taxon>
        <taxon>Mycena</taxon>
    </lineage>
</organism>